<reference evidence="2 3" key="1">
    <citation type="submission" date="2024-01" db="EMBL/GenBank/DDBJ databases">
        <title>A draft genome for the cacao thread blight pathogen Marasmiellus scandens.</title>
        <authorList>
            <person name="Baruah I.K."/>
            <person name="Leung J."/>
            <person name="Bukari Y."/>
            <person name="Amoako-Attah I."/>
            <person name="Meinhardt L.W."/>
            <person name="Bailey B.A."/>
            <person name="Cohen S.P."/>
        </authorList>
    </citation>
    <scope>NUCLEOTIDE SEQUENCE [LARGE SCALE GENOMIC DNA]</scope>
    <source>
        <strain evidence="2 3">GH-19</strain>
    </source>
</reference>
<evidence type="ECO:0000313" key="3">
    <source>
        <dbReference type="Proteomes" id="UP001498398"/>
    </source>
</evidence>
<comment type="caution">
    <text evidence="2">The sequence shown here is derived from an EMBL/GenBank/DDBJ whole genome shotgun (WGS) entry which is preliminary data.</text>
</comment>
<dbReference type="Proteomes" id="UP001498398">
    <property type="component" value="Unassembled WGS sequence"/>
</dbReference>
<proteinExistence type="predicted"/>
<name>A0ABR1J518_9AGAR</name>
<protein>
    <submittedName>
        <fullName evidence="2">Uncharacterized protein</fullName>
    </submittedName>
</protein>
<sequence>MPPLTSKNSEQSSVPKKTTEKPPGHENEEFQDVMAKKVLKKRKRKPHLENHPKSFNHAAQWHYRTRSIYKHIGLSCHAAWAIEGGFDDDPILENMSEAEQKWHIDTFSKLLCHAPGLREKFAEVMADEDVLGNFIIYISCSPYILLFCRTGNTILA</sequence>
<dbReference type="EMBL" id="JBANRG010000034">
    <property type="protein sequence ID" value="KAK7450173.1"/>
    <property type="molecule type" value="Genomic_DNA"/>
</dbReference>
<keyword evidence="3" id="KW-1185">Reference proteome</keyword>
<accession>A0ABR1J518</accession>
<gene>
    <name evidence="2" type="ORF">VKT23_013056</name>
</gene>
<evidence type="ECO:0000256" key="1">
    <source>
        <dbReference type="SAM" id="MobiDB-lite"/>
    </source>
</evidence>
<feature type="compositionally biased region" description="Polar residues" evidence="1">
    <location>
        <begin position="1"/>
        <end position="16"/>
    </location>
</feature>
<organism evidence="2 3">
    <name type="scientific">Marasmiellus scandens</name>
    <dbReference type="NCBI Taxonomy" id="2682957"/>
    <lineage>
        <taxon>Eukaryota</taxon>
        <taxon>Fungi</taxon>
        <taxon>Dikarya</taxon>
        <taxon>Basidiomycota</taxon>
        <taxon>Agaricomycotina</taxon>
        <taxon>Agaricomycetes</taxon>
        <taxon>Agaricomycetidae</taxon>
        <taxon>Agaricales</taxon>
        <taxon>Marasmiineae</taxon>
        <taxon>Omphalotaceae</taxon>
        <taxon>Marasmiellus</taxon>
    </lineage>
</organism>
<evidence type="ECO:0000313" key="2">
    <source>
        <dbReference type="EMBL" id="KAK7450173.1"/>
    </source>
</evidence>
<feature type="compositionally biased region" description="Basic and acidic residues" evidence="1">
    <location>
        <begin position="17"/>
        <end position="28"/>
    </location>
</feature>
<feature type="region of interest" description="Disordered" evidence="1">
    <location>
        <begin position="1"/>
        <end position="36"/>
    </location>
</feature>